<feature type="chain" id="PRO_5045319909" evidence="1">
    <location>
        <begin position="20"/>
        <end position="144"/>
    </location>
</feature>
<accession>A0ABR3X6V3</accession>
<keyword evidence="3" id="KW-1185">Reference proteome</keyword>
<dbReference type="EMBL" id="JAWRVE010000032">
    <property type="protein sequence ID" value="KAL1871658.1"/>
    <property type="molecule type" value="Genomic_DNA"/>
</dbReference>
<keyword evidence="1" id="KW-0732">Signal</keyword>
<name>A0ABR3X6V3_9PEZI</name>
<evidence type="ECO:0000313" key="3">
    <source>
        <dbReference type="Proteomes" id="UP001583177"/>
    </source>
</evidence>
<comment type="caution">
    <text evidence="2">The sequence shown here is derived from an EMBL/GenBank/DDBJ whole genome shotgun (WGS) entry which is preliminary data.</text>
</comment>
<evidence type="ECO:0000313" key="2">
    <source>
        <dbReference type="EMBL" id="KAL1871658.1"/>
    </source>
</evidence>
<organism evidence="2 3">
    <name type="scientific">Diaporthe australafricana</name>
    <dbReference type="NCBI Taxonomy" id="127596"/>
    <lineage>
        <taxon>Eukaryota</taxon>
        <taxon>Fungi</taxon>
        <taxon>Dikarya</taxon>
        <taxon>Ascomycota</taxon>
        <taxon>Pezizomycotina</taxon>
        <taxon>Sordariomycetes</taxon>
        <taxon>Sordariomycetidae</taxon>
        <taxon>Diaporthales</taxon>
        <taxon>Diaporthaceae</taxon>
        <taxon>Diaporthe</taxon>
    </lineage>
</organism>
<sequence>MHFKRTQILLPFLAGTALAQDCYTAGQEWKDVGTKDVVYEAFKTACSKANLAGVWNRETESRLTYCQNVASHSFVVELAHIDSPFGMLPTWYLSPGTCFDLLKGVYDKCTDRGGSRTLVAGNGDNNPWVQAKVRVDPENKCCNC</sequence>
<proteinExistence type="predicted"/>
<reference evidence="2 3" key="1">
    <citation type="journal article" date="2024" name="IMA Fungus">
        <title>IMA Genome - F19 : A genome assembly and annotation guide to empower mycologists, including annotated draft genome sequences of Ceratocystis pirilliformis, Diaporthe australafricana, Fusarium ophioides, Paecilomyces lecythidis, and Sporothrix stenoceras.</title>
        <authorList>
            <person name="Aylward J."/>
            <person name="Wilson A.M."/>
            <person name="Visagie C.M."/>
            <person name="Spraker J."/>
            <person name="Barnes I."/>
            <person name="Buitendag C."/>
            <person name="Ceriani C."/>
            <person name="Del Mar Angel L."/>
            <person name="du Plessis D."/>
            <person name="Fuchs T."/>
            <person name="Gasser K."/>
            <person name="Kramer D."/>
            <person name="Li W."/>
            <person name="Munsamy K."/>
            <person name="Piso A."/>
            <person name="Price J.L."/>
            <person name="Sonnekus B."/>
            <person name="Thomas C."/>
            <person name="van der Nest A."/>
            <person name="van Dijk A."/>
            <person name="van Heerden A."/>
            <person name="van Vuuren N."/>
            <person name="Yilmaz N."/>
            <person name="Duong T.A."/>
            <person name="van der Merwe N.A."/>
            <person name="Wingfield M.J."/>
            <person name="Wingfield B.D."/>
        </authorList>
    </citation>
    <scope>NUCLEOTIDE SEQUENCE [LARGE SCALE GENOMIC DNA]</scope>
    <source>
        <strain evidence="2 3">CMW 18300</strain>
    </source>
</reference>
<protein>
    <submittedName>
        <fullName evidence="2">Uncharacterized protein</fullName>
    </submittedName>
</protein>
<evidence type="ECO:0000256" key="1">
    <source>
        <dbReference type="SAM" id="SignalP"/>
    </source>
</evidence>
<gene>
    <name evidence="2" type="ORF">Daus18300_004658</name>
</gene>
<dbReference type="Proteomes" id="UP001583177">
    <property type="component" value="Unassembled WGS sequence"/>
</dbReference>
<feature type="signal peptide" evidence="1">
    <location>
        <begin position="1"/>
        <end position="19"/>
    </location>
</feature>